<geneLocation type="mitochondrion" evidence="1"/>
<evidence type="ECO:0000313" key="1">
    <source>
        <dbReference type="EMBL" id="KUM51173.1"/>
    </source>
</evidence>
<dbReference type="EMBL" id="LKAM01000001">
    <property type="protein sequence ID" value="KUM51173.1"/>
    <property type="molecule type" value="Genomic_DNA"/>
</dbReference>
<organism evidence="1">
    <name type="scientific">Picea glauca</name>
    <name type="common">White spruce</name>
    <name type="synonym">Pinus glauca</name>
    <dbReference type="NCBI Taxonomy" id="3330"/>
    <lineage>
        <taxon>Eukaryota</taxon>
        <taxon>Viridiplantae</taxon>
        <taxon>Streptophyta</taxon>
        <taxon>Embryophyta</taxon>
        <taxon>Tracheophyta</taxon>
        <taxon>Spermatophyta</taxon>
        <taxon>Pinopsida</taxon>
        <taxon>Pinidae</taxon>
        <taxon>Conifers I</taxon>
        <taxon>Pinales</taxon>
        <taxon>Pinaceae</taxon>
        <taxon>Picea</taxon>
    </lineage>
</organism>
<dbReference type="AlphaFoldDB" id="A0A124GP85"/>
<keyword evidence="1" id="KW-0496">Mitochondrion</keyword>
<name>A0A124GP85_PICGL</name>
<sequence>MPSFNGLFAVMPSVKTRGPSFSHLVDLEWLEE</sequence>
<reference evidence="1" key="1">
    <citation type="journal article" date="2015" name="Genome Biol. Evol.">
        <title>Organellar Genomes of White Spruce (Picea glauca): Assembly and Annotation.</title>
        <authorList>
            <person name="Jackman S.D."/>
            <person name="Warren R.L."/>
            <person name="Gibb E.A."/>
            <person name="Vandervalk B.P."/>
            <person name="Mohamadi H."/>
            <person name="Chu J."/>
            <person name="Raymond A."/>
            <person name="Pleasance S."/>
            <person name="Coope R."/>
            <person name="Wildung M.R."/>
            <person name="Ritland C.E."/>
            <person name="Bousquet J."/>
            <person name="Jones S.J."/>
            <person name="Bohlmann J."/>
            <person name="Birol I."/>
        </authorList>
    </citation>
    <scope>NUCLEOTIDE SEQUENCE [LARGE SCALE GENOMIC DNA]</scope>
    <source>
        <tissue evidence="1">Flushing bud</tissue>
    </source>
</reference>
<accession>A0A124GP85</accession>
<gene>
    <name evidence="1" type="ORF">ABT39_MTgene1019</name>
</gene>
<proteinExistence type="predicted"/>
<comment type="caution">
    <text evidence="1">The sequence shown here is derived from an EMBL/GenBank/DDBJ whole genome shotgun (WGS) entry which is preliminary data.</text>
</comment>
<protein>
    <submittedName>
        <fullName evidence="1">Uncharacterized protein</fullName>
    </submittedName>
</protein>